<accession>A0A4S8KRQ3</accession>
<dbReference type="OrthoDB" id="2804062at2759"/>
<name>A0A4S8KRQ3_DENBC</name>
<evidence type="ECO:0000313" key="2">
    <source>
        <dbReference type="EMBL" id="THU78442.1"/>
    </source>
</evidence>
<feature type="region of interest" description="Disordered" evidence="1">
    <location>
        <begin position="308"/>
        <end position="328"/>
    </location>
</feature>
<keyword evidence="3" id="KW-1185">Reference proteome</keyword>
<feature type="non-terminal residue" evidence="2">
    <location>
        <position position="367"/>
    </location>
</feature>
<gene>
    <name evidence="2" type="ORF">K435DRAFT_589493</name>
</gene>
<dbReference type="Proteomes" id="UP000297245">
    <property type="component" value="Unassembled WGS sequence"/>
</dbReference>
<organism evidence="2 3">
    <name type="scientific">Dendrothele bispora (strain CBS 962.96)</name>
    <dbReference type="NCBI Taxonomy" id="1314807"/>
    <lineage>
        <taxon>Eukaryota</taxon>
        <taxon>Fungi</taxon>
        <taxon>Dikarya</taxon>
        <taxon>Basidiomycota</taxon>
        <taxon>Agaricomycotina</taxon>
        <taxon>Agaricomycetes</taxon>
        <taxon>Agaricomycetidae</taxon>
        <taxon>Agaricales</taxon>
        <taxon>Agaricales incertae sedis</taxon>
        <taxon>Dendrothele</taxon>
    </lineage>
</organism>
<evidence type="ECO:0000256" key="1">
    <source>
        <dbReference type="SAM" id="MobiDB-lite"/>
    </source>
</evidence>
<proteinExistence type="predicted"/>
<reference evidence="2 3" key="1">
    <citation type="journal article" date="2019" name="Nat. Ecol. Evol.">
        <title>Megaphylogeny resolves global patterns of mushroom evolution.</title>
        <authorList>
            <person name="Varga T."/>
            <person name="Krizsan K."/>
            <person name="Foldi C."/>
            <person name="Dima B."/>
            <person name="Sanchez-Garcia M."/>
            <person name="Sanchez-Ramirez S."/>
            <person name="Szollosi G.J."/>
            <person name="Szarkandi J.G."/>
            <person name="Papp V."/>
            <person name="Albert L."/>
            <person name="Andreopoulos W."/>
            <person name="Angelini C."/>
            <person name="Antonin V."/>
            <person name="Barry K.W."/>
            <person name="Bougher N.L."/>
            <person name="Buchanan P."/>
            <person name="Buyck B."/>
            <person name="Bense V."/>
            <person name="Catcheside P."/>
            <person name="Chovatia M."/>
            <person name="Cooper J."/>
            <person name="Damon W."/>
            <person name="Desjardin D."/>
            <person name="Finy P."/>
            <person name="Geml J."/>
            <person name="Haridas S."/>
            <person name="Hughes K."/>
            <person name="Justo A."/>
            <person name="Karasinski D."/>
            <person name="Kautmanova I."/>
            <person name="Kiss B."/>
            <person name="Kocsube S."/>
            <person name="Kotiranta H."/>
            <person name="LaButti K.M."/>
            <person name="Lechner B.E."/>
            <person name="Liimatainen K."/>
            <person name="Lipzen A."/>
            <person name="Lukacs Z."/>
            <person name="Mihaltcheva S."/>
            <person name="Morgado L.N."/>
            <person name="Niskanen T."/>
            <person name="Noordeloos M.E."/>
            <person name="Ohm R.A."/>
            <person name="Ortiz-Santana B."/>
            <person name="Ovrebo C."/>
            <person name="Racz N."/>
            <person name="Riley R."/>
            <person name="Savchenko A."/>
            <person name="Shiryaev A."/>
            <person name="Soop K."/>
            <person name="Spirin V."/>
            <person name="Szebenyi C."/>
            <person name="Tomsovsky M."/>
            <person name="Tulloss R.E."/>
            <person name="Uehling J."/>
            <person name="Grigoriev I.V."/>
            <person name="Vagvolgyi C."/>
            <person name="Papp T."/>
            <person name="Martin F.M."/>
            <person name="Miettinen O."/>
            <person name="Hibbett D.S."/>
            <person name="Nagy L.G."/>
        </authorList>
    </citation>
    <scope>NUCLEOTIDE SEQUENCE [LARGE SCALE GENOMIC DNA]</scope>
    <source>
        <strain evidence="2 3">CBS 962.96</strain>
    </source>
</reference>
<evidence type="ECO:0000313" key="3">
    <source>
        <dbReference type="Proteomes" id="UP000297245"/>
    </source>
</evidence>
<feature type="compositionally biased region" description="Basic and acidic residues" evidence="1">
    <location>
        <begin position="311"/>
        <end position="321"/>
    </location>
</feature>
<protein>
    <submittedName>
        <fullName evidence="2">Uncharacterized protein</fullName>
    </submittedName>
</protein>
<feature type="non-terminal residue" evidence="2">
    <location>
        <position position="1"/>
    </location>
</feature>
<sequence>DHIGHWNWNKLIGLGGLLQKRLINAVNEFYKQRGSWVEFTEKQRRYAPRWKRMVDDYENRRSTRNPYISPIDGIKKLEEAGLTADSDEGSDDDDVLPELDTSPGEFLFFGLEIEQQQRELRYDIEAIRAPTNKQLTYMVDRRTKLTRQIRRFRALQLAFMPVALQVISTIPPSQAPLNTEDISLYLPSQLSSSQRPSDLSGIEIRLREGQLNESLNQLRRVILVKQRLLRYKKINARNQGTTTRTCGIIKQQDKKIELAAAAYRAAWDAKLHLLNGDYSSLGWNKLLDEHIVGMEDLQNAERIRAKAAKGNRAEAQRRTLAGEDPVPGAREKNRVASWIWCGTSQGDLETDKALYDGLQTEWCKAYA</sequence>
<dbReference type="EMBL" id="ML180192">
    <property type="protein sequence ID" value="THU78442.1"/>
    <property type="molecule type" value="Genomic_DNA"/>
</dbReference>
<dbReference type="AlphaFoldDB" id="A0A4S8KRQ3"/>